<feature type="compositionally biased region" description="Polar residues" evidence="2">
    <location>
        <begin position="49"/>
        <end position="59"/>
    </location>
</feature>
<evidence type="ECO:0000256" key="2">
    <source>
        <dbReference type="SAM" id="MobiDB-lite"/>
    </source>
</evidence>
<dbReference type="OrthoDB" id="10256179at2759"/>
<feature type="compositionally biased region" description="Acidic residues" evidence="2">
    <location>
        <begin position="1209"/>
        <end position="1218"/>
    </location>
</feature>
<evidence type="ECO:0000313" key="3">
    <source>
        <dbReference type="EMBL" id="GMI14023.1"/>
    </source>
</evidence>
<sequence>MLGAMRRDSKGGGSPGRRASATWMGSNVPPAAPPSAPGAPPLQGELQEPSDTGSESQAPTGAIKVHDMSETDSDIQDIQLTTKLTMSDTSSIISEPSTEPDSLQNEPVARPNRKISYGTLTNMSSQYHEHLEDPSTVEAPAPVRPGDRKMSYGTLTNHSKDFHSHLEQVHEKEPVLNPRQPAPPAAPKPGFPPASTPAAAPVAAPIPAKKLPPPPPPTPPPPPPAPAPAPAPTPTKKVGLLGALSADATIQVTPTTTPTTQQKGAAMLARGSASMTPEALQAMASQYNQHLTSTPNPDPNDDDKSSTITGTTEDGEDLGVGLGNFGMLNALVADKKPNSPERTPPSQTRSIPVQAKPKGGLLSAMVADINAPQPPPEPAKPKAGVLSAMVADSIAQAAKSEKSDTMSHTTEQSEDGPKRGLLGGIYKDVLLKQHAFDTNLTIDVAKREFATKVANGGWTEEDETKLLMVSAYVIQKRFRNWKRLRIEYKRMRKLRRRTIFLQTSIRRFLEVKRYRRSLMIIIRCQRAYRHFHLRRRWPSHDEMSRSLFLLKVKRDRDDSLLNEGKTFGDMMEETRNNDKTFGKTFFPSFIQLPLTFTNILGKTNVRDYFPAGLVTSMHRLQRQLHSQSMPDRIVSCTIGATQIFVGTAHGTVHSMGVGAKGELGYLNNEPTNRFTLIQGLYSRCVAPPSVRVVIRKLSTGDGHTMALDDGGRVFGWGDNRKGQCGYETATNTLTGECFSHTPRLVKFDKSLWVNDVACGGDFTVGVLKGMLYAWGDKKYLGQGKFYKGGHSHKPRAVKLGGKILKFMKVTCGINHVAGAASNGHVYCWGINEFAQCGQKSRSNEGGKLFIPAPEVVPGLTNILDIAAGGFHTVALSRHGEVFCWGWNKFGQCGKDPCYSFVVRKPQRVIFSRDGRVETRELTVPGSVSELKAMSISAGDTHCLAMMKDDSSVWKWGAKVDGLSDFTDISFMPAEMDSFKDEPHWGKRTGVATAWSRNFSLDYVTYEYDPEARSVNRKDFLKSKSPEKLTGERLYIETHLDKNNERYNTIAKLQKIWNRLKPEEKAIWKNRAARNKNKYGKDVDTYSDVSVSDSIKERGPWNNDHSFRSTYEENPFRRDDDAMEHQTNMSRTQNTIRAQILKHGVNEVAKRCEFITTTGKKAKQEEQRKLKIRKEKIFQRKRKEINVEEKIRNTESILSLLSGDWAGMDDGGEESEEDEYGMKKKGPPPIPLRRSQLKELEEKENKQKRGKDGRRRVRPPPPPLDSDGYVVSPIKEGDDESSTISSVASRTSSSRRVSLMKSGKKPPPPTAPPPPKAIMASAGRRRKSLLERRGSSSSRRRGSSRLSITSLIGMDMNADVEGGEEDEDGELPPHYSQPPTRFGYNPDPDPAST</sequence>
<keyword evidence="4" id="KW-1185">Reference proteome</keyword>
<reference evidence="4" key="1">
    <citation type="journal article" date="2023" name="Commun. Biol.">
        <title>Genome analysis of Parmales, the sister group of diatoms, reveals the evolutionary specialization of diatoms from phago-mixotrophs to photoautotrophs.</title>
        <authorList>
            <person name="Ban H."/>
            <person name="Sato S."/>
            <person name="Yoshikawa S."/>
            <person name="Yamada K."/>
            <person name="Nakamura Y."/>
            <person name="Ichinomiya M."/>
            <person name="Sato N."/>
            <person name="Blanc-Mathieu R."/>
            <person name="Endo H."/>
            <person name="Kuwata A."/>
            <person name="Ogata H."/>
        </authorList>
    </citation>
    <scope>NUCLEOTIDE SEQUENCE [LARGE SCALE GENOMIC DNA]</scope>
    <source>
        <strain evidence="4">NIES 3700</strain>
    </source>
</reference>
<feature type="region of interest" description="Disordered" evidence="2">
    <location>
        <begin position="1202"/>
        <end position="1392"/>
    </location>
</feature>
<dbReference type="PANTHER" id="PTHR45982">
    <property type="entry name" value="REGULATOR OF CHROMOSOME CONDENSATION"/>
    <property type="match status" value="1"/>
</dbReference>
<feature type="compositionally biased region" description="Pro residues" evidence="2">
    <location>
        <begin position="180"/>
        <end position="195"/>
    </location>
</feature>
<dbReference type="Pfam" id="PF00415">
    <property type="entry name" value="RCC1"/>
    <property type="match status" value="1"/>
</dbReference>
<comment type="caution">
    <text evidence="3">The sequence shown here is derived from an EMBL/GenBank/DDBJ whole genome shotgun (WGS) entry which is preliminary data.</text>
</comment>
<dbReference type="EMBL" id="BRXW01000206">
    <property type="protein sequence ID" value="GMI14023.1"/>
    <property type="molecule type" value="Genomic_DNA"/>
</dbReference>
<feature type="compositionally biased region" description="Pro residues" evidence="2">
    <location>
        <begin position="30"/>
        <end position="40"/>
    </location>
</feature>
<feature type="compositionally biased region" description="Basic residues" evidence="2">
    <location>
        <begin position="1247"/>
        <end position="1257"/>
    </location>
</feature>
<feature type="repeat" description="RCC1" evidence="1">
    <location>
        <begin position="650"/>
        <end position="710"/>
    </location>
</feature>
<evidence type="ECO:0000256" key="1">
    <source>
        <dbReference type="PROSITE-ProRule" id="PRU00235"/>
    </source>
</evidence>
<dbReference type="SUPFAM" id="SSF47095">
    <property type="entry name" value="HMG-box"/>
    <property type="match status" value="1"/>
</dbReference>
<dbReference type="InterPro" id="IPR036910">
    <property type="entry name" value="HMG_box_dom_sf"/>
</dbReference>
<protein>
    <submittedName>
        <fullName evidence="3">Uncharacterized protein</fullName>
    </submittedName>
</protein>
<dbReference type="InterPro" id="IPR009091">
    <property type="entry name" value="RCC1/BLIP-II"/>
</dbReference>
<feature type="compositionally biased region" description="Acidic residues" evidence="2">
    <location>
        <begin position="1360"/>
        <end position="1369"/>
    </location>
</feature>
<dbReference type="Pfam" id="PF13540">
    <property type="entry name" value="RCC1_2"/>
    <property type="match status" value="2"/>
</dbReference>
<feature type="repeat" description="RCC1" evidence="1">
    <location>
        <begin position="823"/>
        <end position="878"/>
    </location>
</feature>
<dbReference type="PROSITE" id="PS00626">
    <property type="entry name" value="RCC1_2"/>
    <property type="match status" value="2"/>
</dbReference>
<dbReference type="InterPro" id="IPR051553">
    <property type="entry name" value="Ran_GTPase-activating"/>
</dbReference>
<feature type="region of interest" description="Disordered" evidence="2">
    <location>
        <begin position="335"/>
        <end position="355"/>
    </location>
</feature>
<name>A0A9W7FKT8_9STRA</name>
<evidence type="ECO:0000313" key="4">
    <source>
        <dbReference type="Proteomes" id="UP001165122"/>
    </source>
</evidence>
<dbReference type="PROSITE" id="PS50012">
    <property type="entry name" value="RCC1_3"/>
    <property type="match status" value="5"/>
</dbReference>
<feature type="repeat" description="RCC1" evidence="1">
    <location>
        <begin position="769"/>
        <end position="822"/>
    </location>
</feature>
<feature type="region of interest" description="Disordered" evidence="2">
    <location>
        <begin position="1"/>
        <end position="322"/>
    </location>
</feature>
<feature type="compositionally biased region" description="Polar residues" evidence="2">
    <location>
        <begin position="340"/>
        <end position="351"/>
    </location>
</feature>
<feature type="compositionally biased region" description="Low complexity" evidence="2">
    <location>
        <begin position="1281"/>
        <end position="1296"/>
    </location>
</feature>
<feature type="compositionally biased region" description="Low complexity" evidence="2">
    <location>
        <begin position="196"/>
        <end position="209"/>
    </location>
</feature>
<dbReference type="InterPro" id="IPR000408">
    <property type="entry name" value="Reg_chr_condens"/>
</dbReference>
<dbReference type="SUPFAM" id="SSF50985">
    <property type="entry name" value="RCC1/BLIP-II"/>
    <property type="match status" value="1"/>
</dbReference>
<accession>A0A9W7FKT8</accession>
<organism evidence="3 4">
    <name type="scientific">Triparma laevis f. longispina</name>
    <dbReference type="NCBI Taxonomy" id="1714387"/>
    <lineage>
        <taxon>Eukaryota</taxon>
        <taxon>Sar</taxon>
        <taxon>Stramenopiles</taxon>
        <taxon>Ochrophyta</taxon>
        <taxon>Bolidophyceae</taxon>
        <taxon>Parmales</taxon>
        <taxon>Triparmaceae</taxon>
        <taxon>Triparma</taxon>
    </lineage>
</organism>
<gene>
    <name evidence="3" type="ORF">TrLO_g2104</name>
</gene>
<feature type="compositionally biased region" description="Basic and acidic residues" evidence="2">
    <location>
        <begin position="1"/>
        <end position="10"/>
    </location>
</feature>
<feature type="repeat" description="RCC1" evidence="1">
    <location>
        <begin position="879"/>
        <end position="948"/>
    </location>
</feature>
<feature type="repeat" description="RCC1" evidence="1">
    <location>
        <begin position="711"/>
        <end position="769"/>
    </location>
</feature>
<dbReference type="PANTHER" id="PTHR45982:SF1">
    <property type="entry name" value="REGULATOR OF CHROMOSOME CONDENSATION"/>
    <property type="match status" value="1"/>
</dbReference>
<proteinExistence type="predicted"/>
<feature type="compositionally biased region" description="Pro residues" evidence="2">
    <location>
        <begin position="1304"/>
        <end position="1315"/>
    </location>
</feature>
<feature type="compositionally biased region" description="Low complexity" evidence="2">
    <location>
        <begin position="1343"/>
        <end position="1352"/>
    </location>
</feature>
<feature type="region of interest" description="Disordered" evidence="2">
    <location>
        <begin position="396"/>
        <end position="418"/>
    </location>
</feature>
<dbReference type="Proteomes" id="UP001165122">
    <property type="component" value="Unassembled WGS sequence"/>
</dbReference>
<feature type="compositionally biased region" description="Polar residues" evidence="2">
    <location>
        <begin position="76"/>
        <end position="105"/>
    </location>
</feature>
<feature type="compositionally biased region" description="Basic and acidic residues" evidence="2">
    <location>
        <begin position="1235"/>
        <end position="1246"/>
    </location>
</feature>
<feature type="compositionally biased region" description="Pro residues" evidence="2">
    <location>
        <begin position="210"/>
        <end position="233"/>
    </location>
</feature>
<dbReference type="Gene3D" id="2.130.10.30">
    <property type="entry name" value="Regulator of chromosome condensation 1/beta-lactamase-inhibitor protein II"/>
    <property type="match status" value="1"/>
</dbReference>
<feature type="compositionally biased region" description="Basic and acidic residues" evidence="2">
    <location>
        <begin position="158"/>
        <end position="174"/>
    </location>
</feature>